<evidence type="ECO:0000256" key="2">
    <source>
        <dbReference type="ARBA" id="ARBA00022801"/>
    </source>
</evidence>
<evidence type="ECO:0000313" key="6">
    <source>
        <dbReference type="Proteomes" id="UP001500454"/>
    </source>
</evidence>
<reference evidence="6" key="1">
    <citation type="journal article" date="2019" name="Int. J. Syst. Evol. Microbiol.">
        <title>The Global Catalogue of Microorganisms (GCM) 10K type strain sequencing project: providing services to taxonomists for standard genome sequencing and annotation.</title>
        <authorList>
            <consortium name="The Broad Institute Genomics Platform"/>
            <consortium name="The Broad Institute Genome Sequencing Center for Infectious Disease"/>
            <person name="Wu L."/>
            <person name="Ma J."/>
        </authorList>
    </citation>
    <scope>NUCLEOTIDE SEQUENCE [LARGE SCALE GENOMIC DNA]</scope>
    <source>
        <strain evidence="6">JCM 17924</strain>
    </source>
</reference>
<dbReference type="Pfam" id="PF00135">
    <property type="entry name" value="COesterase"/>
    <property type="match status" value="1"/>
</dbReference>
<dbReference type="Proteomes" id="UP001500454">
    <property type="component" value="Unassembled WGS sequence"/>
</dbReference>
<keyword evidence="6" id="KW-1185">Reference proteome</keyword>
<dbReference type="SUPFAM" id="SSF53474">
    <property type="entry name" value="alpha/beta-Hydrolases"/>
    <property type="match status" value="1"/>
</dbReference>
<comment type="similarity">
    <text evidence="1 3">Belongs to the type-B carboxylesterase/lipase family.</text>
</comment>
<protein>
    <recommendedName>
        <fullName evidence="3">Carboxylic ester hydrolase</fullName>
        <ecNumber evidence="3">3.1.1.-</ecNumber>
    </recommendedName>
</protein>
<gene>
    <name evidence="5" type="ORF">GCM10023186_05860</name>
</gene>
<dbReference type="PANTHER" id="PTHR11559">
    <property type="entry name" value="CARBOXYLESTERASE"/>
    <property type="match status" value="1"/>
</dbReference>
<evidence type="ECO:0000313" key="5">
    <source>
        <dbReference type="EMBL" id="GAA4374364.1"/>
    </source>
</evidence>
<keyword evidence="2 3" id="KW-0378">Hydrolase</keyword>
<dbReference type="InterPro" id="IPR029058">
    <property type="entry name" value="AB_hydrolase_fold"/>
</dbReference>
<organism evidence="5 6">
    <name type="scientific">Hymenobacter koreensis</name>
    <dbReference type="NCBI Taxonomy" id="1084523"/>
    <lineage>
        <taxon>Bacteria</taxon>
        <taxon>Pseudomonadati</taxon>
        <taxon>Bacteroidota</taxon>
        <taxon>Cytophagia</taxon>
        <taxon>Cytophagales</taxon>
        <taxon>Hymenobacteraceae</taxon>
        <taxon>Hymenobacter</taxon>
    </lineage>
</organism>
<evidence type="ECO:0000256" key="1">
    <source>
        <dbReference type="ARBA" id="ARBA00005964"/>
    </source>
</evidence>
<feature type="domain" description="Carboxylesterase type B" evidence="4">
    <location>
        <begin position="22"/>
        <end position="329"/>
    </location>
</feature>
<accession>A0ABP8IV91</accession>
<dbReference type="EMBL" id="BAABHA010000001">
    <property type="protein sequence ID" value="GAA4374364.1"/>
    <property type="molecule type" value="Genomic_DNA"/>
</dbReference>
<sequence>MNPAGLARAQLTLFFFGMPTASPHFHTPAGTIIGQRDGAVVRASGIRYARAARFQPPVDEPASEVPLQATAPGPVCPQVVDSLLSQALGPALAGRTYDEDCLRLTVTTPADAQSQDNLPVIVWVHGGSYVSGAGDLAFYDPTTFVTEQRVVVVAVTYRLGLFGFLGRSDTPPNLGLLDLMGALRWVQRNITAFGGNPACVTLLGHSSGGDAAAHLLVAEDAAGLFRRLILHSAPLGLAPNRARMTRAMAAAVNSIPADASHEDVLGYEATAWRAARWSGLKAGMPFGTQYGAYPLPPEKAIAQAWRAAAPAIDVLIGATAEELRFFAVIDPKFRWLERLPLLGPSLTRKLVAAGSRRIYVDPAAAFARRHARAGGRAYLFTVTYRPRGSAFGAAHTIDLPLLFGTQKTWSAVPLLGDASWAEVHQAGREVRQLWAEFARTGELPTSAEVPGVLQLHRV</sequence>
<dbReference type="InterPro" id="IPR002018">
    <property type="entry name" value="CarbesteraseB"/>
</dbReference>
<evidence type="ECO:0000256" key="3">
    <source>
        <dbReference type="RuleBase" id="RU361235"/>
    </source>
</evidence>
<dbReference type="InterPro" id="IPR050309">
    <property type="entry name" value="Type-B_Carboxylest/Lipase"/>
</dbReference>
<dbReference type="PROSITE" id="PS00122">
    <property type="entry name" value="CARBOXYLESTERASE_B_1"/>
    <property type="match status" value="1"/>
</dbReference>
<proteinExistence type="inferred from homology"/>
<dbReference type="InterPro" id="IPR019826">
    <property type="entry name" value="Carboxylesterase_B_AS"/>
</dbReference>
<comment type="caution">
    <text evidence="5">The sequence shown here is derived from an EMBL/GenBank/DDBJ whole genome shotgun (WGS) entry which is preliminary data.</text>
</comment>
<name>A0ABP8IV91_9BACT</name>
<dbReference type="EC" id="3.1.1.-" evidence="3"/>
<evidence type="ECO:0000259" key="4">
    <source>
        <dbReference type="Pfam" id="PF00135"/>
    </source>
</evidence>
<dbReference type="Gene3D" id="3.40.50.1820">
    <property type="entry name" value="alpha/beta hydrolase"/>
    <property type="match status" value="1"/>
</dbReference>